<dbReference type="EMBL" id="CAJNOO010000659">
    <property type="protein sequence ID" value="CAF1003795.1"/>
    <property type="molecule type" value="Genomic_DNA"/>
</dbReference>
<dbReference type="InterPro" id="IPR039399">
    <property type="entry name" value="Deltex_C_sf"/>
</dbReference>
<evidence type="ECO:0000313" key="15">
    <source>
        <dbReference type="Proteomes" id="UP000663882"/>
    </source>
</evidence>
<dbReference type="SMART" id="SM00184">
    <property type="entry name" value="RING"/>
    <property type="match status" value="2"/>
</dbReference>
<evidence type="ECO:0000256" key="9">
    <source>
        <dbReference type="RuleBase" id="RU367105"/>
    </source>
</evidence>
<evidence type="ECO:0000313" key="13">
    <source>
        <dbReference type="EMBL" id="CAF3599645.1"/>
    </source>
</evidence>
<dbReference type="Gene3D" id="3.30.40.10">
    <property type="entry name" value="Zinc/RING finger domain, C3HC4 (zinc finger)"/>
    <property type="match status" value="1"/>
</dbReference>
<dbReference type="GO" id="GO:0061630">
    <property type="term" value="F:ubiquitin protein ligase activity"/>
    <property type="evidence" value="ECO:0007669"/>
    <property type="project" value="UniProtKB-UniRule"/>
</dbReference>
<gene>
    <name evidence="14" type="ORF">JBS370_LOCUS13135</name>
    <name evidence="13" type="ORF">OTI717_LOCUS6737</name>
    <name evidence="11" type="ORF">RFH988_LOCUS14316</name>
    <name evidence="12" type="ORF">ZHD862_LOCUS19542</name>
</gene>
<sequence length="374" mass="42051">MATGSNSQNQSCQWCNQPLIGLQQLSNCTTHIICNKCKINNRSCQSACPCCWYINGTEFVSKNNICPVCRNDIKSNVETSLCYHRHKHCSQCSSSGCILCKFIELRSWANISFDDFPMDIKPIIAICDNWEKKFEEQQQLKSNNFNISCNRQESLSMDIDDSPVSIQKSNLVKSNTQPMESIICPICLDDLGSSYATLPICQHRFHTDCITKWLQSSGKQTCPTCGYLYGINKGPQPSHGQMTINYISTPLPGFPLEQCTPNEAPTFEITYTIPSGFQGPLNPYPGQPYTGTVRKAYLPNNIEGKYILQLLRRAFDDQHVFTIGKSTTTGADNVVTWNDIHHKTNISGGSENFGYPDPTYLLRVRQELADKGYK</sequence>
<evidence type="ECO:0000256" key="5">
    <source>
        <dbReference type="ARBA" id="ARBA00022723"/>
    </source>
</evidence>
<proteinExistence type="inferred from homology"/>
<keyword evidence="7 9" id="KW-0862">Zinc</keyword>
<dbReference type="EC" id="2.3.2.27" evidence="9"/>
<dbReference type="InterPro" id="IPR039398">
    <property type="entry name" value="Deltex_fam"/>
</dbReference>
<comment type="caution">
    <text evidence="11">The sequence shown here is derived from an EMBL/GenBank/DDBJ whole genome shotgun (WGS) entry which is preliminary data.</text>
</comment>
<comment type="pathway">
    <text evidence="2 9">Protein modification; protein ubiquitination.</text>
</comment>
<dbReference type="InterPro" id="IPR013083">
    <property type="entry name" value="Znf_RING/FYVE/PHD"/>
</dbReference>
<dbReference type="AlphaFoldDB" id="A0A814H084"/>
<dbReference type="InterPro" id="IPR039396">
    <property type="entry name" value="Deltex_C"/>
</dbReference>
<keyword evidence="4 9" id="KW-0808">Transferase</keyword>
<dbReference type="Proteomes" id="UP000663836">
    <property type="component" value="Unassembled WGS sequence"/>
</dbReference>
<dbReference type="GO" id="GO:0007219">
    <property type="term" value="P:Notch signaling pathway"/>
    <property type="evidence" value="ECO:0007669"/>
    <property type="project" value="InterPro"/>
</dbReference>
<dbReference type="CDD" id="cd09633">
    <property type="entry name" value="Deltex_C"/>
    <property type="match status" value="1"/>
</dbReference>
<dbReference type="InterPro" id="IPR001841">
    <property type="entry name" value="Znf_RING"/>
</dbReference>
<dbReference type="OrthoDB" id="527344at2759"/>
<accession>A0A814H084</accession>
<dbReference type="Pfam" id="PF13639">
    <property type="entry name" value="zf-RING_2"/>
    <property type="match status" value="1"/>
</dbReference>
<keyword evidence="5 9" id="KW-0479">Metal-binding</keyword>
<evidence type="ECO:0000256" key="1">
    <source>
        <dbReference type="ARBA" id="ARBA00000900"/>
    </source>
</evidence>
<evidence type="ECO:0000313" key="12">
    <source>
        <dbReference type="EMBL" id="CAF1139033.1"/>
    </source>
</evidence>
<protein>
    <recommendedName>
        <fullName evidence="9">E3 ubiquitin-protein ligase</fullName>
        <ecNumber evidence="9">2.3.2.27</ecNumber>
    </recommendedName>
</protein>
<name>A0A814H084_9BILA</name>
<keyword evidence="6 8" id="KW-0863">Zinc-finger</keyword>
<evidence type="ECO:0000256" key="8">
    <source>
        <dbReference type="PROSITE-ProRule" id="PRU00175"/>
    </source>
</evidence>
<evidence type="ECO:0000256" key="7">
    <source>
        <dbReference type="ARBA" id="ARBA00022833"/>
    </source>
</evidence>
<dbReference type="EMBL" id="CAJOAX010000484">
    <property type="protein sequence ID" value="CAF3599645.1"/>
    <property type="molecule type" value="Genomic_DNA"/>
</dbReference>
<comment type="similarity">
    <text evidence="3 9">Belongs to the Deltex family.</text>
</comment>
<evidence type="ECO:0000313" key="14">
    <source>
        <dbReference type="EMBL" id="CAF3761215.1"/>
    </source>
</evidence>
<reference evidence="11" key="1">
    <citation type="submission" date="2021-02" db="EMBL/GenBank/DDBJ databases">
        <authorList>
            <person name="Nowell W R."/>
        </authorList>
    </citation>
    <scope>NUCLEOTIDE SEQUENCE</scope>
</reference>
<dbReference type="PROSITE" id="PS50089">
    <property type="entry name" value="ZF_RING_2"/>
    <property type="match status" value="1"/>
</dbReference>
<comment type="subcellular location">
    <subcellularLocation>
        <location evidence="9">Cytoplasm</location>
    </subcellularLocation>
</comment>
<dbReference type="GO" id="GO:0008270">
    <property type="term" value="F:zinc ion binding"/>
    <property type="evidence" value="ECO:0007669"/>
    <property type="project" value="UniProtKB-KW"/>
</dbReference>
<dbReference type="GO" id="GO:0005737">
    <property type="term" value="C:cytoplasm"/>
    <property type="evidence" value="ECO:0007669"/>
    <property type="project" value="UniProtKB-SubCell"/>
</dbReference>
<dbReference type="Pfam" id="PF18102">
    <property type="entry name" value="DTC"/>
    <property type="match status" value="1"/>
</dbReference>
<dbReference type="GO" id="GO:0016567">
    <property type="term" value="P:protein ubiquitination"/>
    <property type="evidence" value="ECO:0007669"/>
    <property type="project" value="UniProtKB-UniRule"/>
</dbReference>
<evidence type="ECO:0000256" key="2">
    <source>
        <dbReference type="ARBA" id="ARBA00004906"/>
    </source>
</evidence>
<dbReference type="EMBL" id="CAJNOT010001067">
    <property type="protein sequence ID" value="CAF1139033.1"/>
    <property type="molecule type" value="Genomic_DNA"/>
</dbReference>
<dbReference type="Proteomes" id="UP000663864">
    <property type="component" value="Unassembled WGS sequence"/>
</dbReference>
<dbReference type="Proteomes" id="UP000663823">
    <property type="component" value="Unassembled WGS sequence"/>
</dbReference>
<evidence type="ECO:0000256" key="3">
    <source>
        <dbReference type="ARBA" id="ARBA00009413"/>
    </source>
</evidence>
<dbReference type="EMBL" id="CAJOBD010001107">
    <property type="protein sequence ID" value="CAF3761215.1"/>
    <property type="molecule type" value="Genomic_DNA"/>
</dbReference>
<organism evidence="11 15">
    <name type="scientific">Rotaria sordida</name>
    <dbReference type="NCBI Taxonomy" id="392033"/>
    <lineage>
        <taxon>Eukaryota</taxon>
        <taxon>Metazoa</taxon>
        <taxon>Spiralia</taxon>
        <taxon>Gnathifera</taxon>
        <taxon>Rotifera</taxon>
        <taxon>Eurotatoria</taxon>
        <taxon>Bdelloidea</taxon>
        <taxon>Philodinida</taxon>
        <taxon>Philodinidae</taxon>
        <taxon>Rotaria</taxon>
    </lineage>
</organism>
<evidence type="ECO:0000259" key="10">
    <source>
        <dbReference type="PROSITE" id="PS50089"/>
    </source>
</evidence>
<comment type="catalytic activity">
    <reaction evidence="1 9">
        <text>S-ubiquitinyl-[E2 ubiquitin-conjugating enzyme]-L-cysteine + [acceptor protein]-L-lysine = [E2 ubiquitin-conjugating enzyme]-L-cysteine + N(6)-ubiquitinyl-[acceptor protein]-L-lysine.</text>
        <dbReference type="EC" id="2.3.2.27"/>
    </reaction>
</comment>
<feature type="domain" description="RING-type" evidence="10">
    <location>
        <begin position="184"/>
        <end position="225"/>
    </location>
</feature>
<dbReference type="PANTHER" id="PTHR12622">
    <property type="entry name" value="DELTEX-RELATED"/>
    <property type="match status" value="1"/>
</dbReference>
<evidence type="ECO:0000256" key="6">
    <source>
        <dbReference type="ARBA" id="ARBA00022771"/>
    </source>
</evidence>
<evidence type="ECO:0000256" key="4">
    <source>
        <dbReference type="ARBA" id="ARBA00022679"/>
    </source>
</evidence>
<dbReference type="UniPathway" id="UPA00143"/>
<keyword evidence="9" id="KW-0963">Cytoplasm</keyword>
<dbReference type="SUPFAM" id="SSF57850">
    <property type="entry name" value="RING/U-box"/>
    <property type="match status" value="1"/>
</dbReference>
<dbReference type="Gene3D" id="3.30.390.130">
    <property type="match status" value="1"/>
</dbReference>
<dbReference type="Proteomes" id="UP000663882">
    <property type="component" value="Unassembled WGS sequence"/>
</dbReference>
<evidence type="ECO:0000313" key="11">
    <source>
        <dbReference type="EMBL" id="CAF1003795.1"/>
    </source>
</evidence>